<feature type="transmembrane region" description="Helical" evidence="1">
    <location>
        <begin position="21"/>
        <end position="43"/>
    </location>
</feature>
<name>A0AAW5JNP3_9FIRM</name>
<accession>A0AAW5JNP3</accession>
<keyword evidence="1" id="KW-1133">Transmembrane helix</keyword>
<reference evidence="2" key="1">
    <citation type="submission" date="2022-06" db="EMBL/GenBank/DDBJ databases">
        <title>Isolation of gut microbiota from human fecal samples.</title>
        <authorList>
            <person name="Pamer E.G."/>
            <person name="Barat B."/>
            <person name="Waligurski E."/>
            <person name="Medina S."/>
            <person name="Paddock L."/>
            <person name="Mostad J."/>
        </authorList>
    </citation>
    <scope>NUCLEOTIDE SEQUENCE</scope>
    <source>
        <strain evidence="2">DFI.9.91</strain>
    </source>
</reference>
<keyword evidence="1" id="KW-0472">Membrane</keyword>
<dbReference type="AlphaFoldDB" id="A0AAW5JNP3"/>
<feature type="transmembrane region" description="Helical" evidence="1">
    <location>
        <begin position="256"/>
        <end position="277"/>
    </location>
</feature>
<evidence type="ECO:0000313" key="2">
    <source>
        <dbReference type="EMBL" id="MCQ4771468.1"/>
    </source>
</evidence>
<proteinExistence type="predicted"/>
<sequence length="678" mass="74564">MKSATSSSKSWFYPTLWKKNMARFWPVWALYGLVWLVALPLNLMTNYRISGSWSGLDEGANYFANYTVLEFAGEPSVILSAGFAILAAMAVFSYLYQSRSVGMLHALPVKREGLFLTNYLSGLSFLLLPAVAVFGLALLAEAAKGCLNAGALGLWLGCQVCYALFFYSFAVFCAMFTGHILALPAFYAILNGLATGLYMLVSAVLRQFVFGFSGIDGVERAALWRTPVAKLIDKVGATQEWDEAGAVVLAIRFQGFGYALVYALAGLVLAVLALCLYRRRSLETAGDVVAVSWVRPIFKYGVGLCAGLAFGSVLYAWLGWNLPQGAWTLLLFMLLCGAMGYFVAEMLLQKAFWVFQGSWKGCVLLLCAMTAATAVMELDLTGFERRVPDPDRVVSLTLHGPYTAPYDDGRAVRLDTSDPELIRLVTELHRAIVEEKDAIDRDRSHSGDWYGDVTLAGGTVLRDIQKAGSVQLWISYDLDTGAQVRRRYDDLFLTADMLADPDSAAARLQALINRPEVTWYGYFPADISGWKLVDAYLTVTDDGQQWAENAEKYGEEYADRYAEEVQAGRAAVPQEGWDDLLAAVQSDLKAGRIGRRYLLDDAQRQTNCYYNDLELTFYVPEGQAAGTETALAADSTQRANRDRTHSVTITVQKTATDTLAVLERLGLAGALVLRADLP</sequence>
<evidence type="ECO:0000313" key="3">
    <source>
        <dbReference type="Proteomes" id="UP001204562"/>
    </source>
</evidence>
<evidence type="ECO:0000256" key="1">
    <source>
        <dbReference type="SAM" id="Phobius"/>
    </source>
</evidence>
<dbReference type="EMBL" id="JANFYS010000032">
    <property type="protein sequence ID" value="MCQ4771468.1"/>
    <property type="molecule type" value="Genomic_DNA"/>
</dbReference>
<keyword evidence="1" id="KW-0812">Transmembrane</keyword>
<organism evidence="2 3">
    <name type="scientific">Intestinimonas massiliensis</name>
    <name type="common">ex Afouda et al. 2020</name>
    <dbReference type="NCBI Taxonomy" id="1673721"/>
    <lineage>
        <taxon>Bacteria</taxon>
        <taxon>Bacillati</taxon>
        <taxon>Bacillota</taxon>
        <taxon>Clostridia</taxon>
        <taxon>Eubacteriales</taxon>
        <taxon>Intestinimonas</taxon>
    </lineage>
</organism>
<feature type="transmembrane region" description="Helical" evidence="1">
    <location>
        <begin position="324"/>
        <end position="344"/>
    </location>
</feature>
<feature type="transmembrane region" description="Helical" evidence="1">
    <location>
        <begin position="351"/>
        <end position="376"/>
    </location>
</feature>
<feature type="transmembrane region" description="Helical" evidence="1">
    <location>
        <begin position="77"/>
        <end position="96"/>
    </location>
</feature>
<dbReference type="Proteomes" id="UP001204562">
    <property type="component" value="Unassembled WGS sequence"/>
</dbReference>
<feature type="transmembrane region" description="Helical" evidence="1">
    <location>
        <begin position="116"/>
        <end position="140"/>
    </location>
</feature>
<dbReference type="RefSeq" id="WP_256304635.1">
    <property type="nucleotide sequence ID" value="NZ_JANFYS010000032.1"/>
</dbReference>
<protein>
    <recommendedName>
        <fullName evidence="4">ABC transporter permease</fullName>
    </recommendedName>
</protein>
<comment type="caution">
    <text evidence="2">The sequence shown here is derived from an EMBL/GenBank/DDBJ whole genome shotgun (WGS) entry which is preliminary data.</text>
</comment>
<feature type="transmembrane region" description="Helical" evidence="1">
    <location>
        <begin position="180"/>
        <end position="201"/>
    </location>
</feature>
<feature type="transmembrane region" description="Helical" evidence="1">
    <location>
        <begin position="152"/>
        <end position="173"/>
    </location>
</feature>
<gene>
    <name evidence="2" type="ORF">NE579_13550</name>
</gene>
<feature type="transmembrane region" description="Helical" evidence="1">
    <location>
        <begin position="297"/>
        <end position="318"/>
    </location>
</feature>
<evidence type="ECO:0008006" key="4">
    <source>
        <dbReference type="Google" id="ProtNLM"/>
    </source>
</evidence>